<comment type="caution">
    <text evidence="4">The sequence shown here is derived from an EMBL/GenBank/DDBJ whole genome shotgun (WGS) entry which is preliminary data.</text>
</comment>
<dbReference type="PROSITE" id="PS50003">
    <property type="entry name" value="PH_DOMAIN"/>
    <property type="match status" value="1"/>
</dbReference>
<dbReference type="SUPFAM" id="SSF50729">
    <property type="entry name" value="PH domain-like"/>
    <property type="match status" value="1"/>
</dbReference>
<name>A0AA38XJE3_9EURO</name>
<dbReference type="AlphaFoldDB" id="A0AA38XJE3"/>
<evidence type="ECO:0000259" key="3">
    <source>
        <dbReference type="PROSITE" id="PS50003"/>
    </source>
</evidence>
<feature type="domain" description="PH" evidence="3">
    <location>
        <begin position="299"/>
        <end position="410"/>
    </location>
</feature>
<dbReference type="Gene3D" id="2.30.29.30">
    <property type="entry name" value="Pleckstrin-homology domain (PH domain)/Phosphotyrosine-binding domain (PTB)"/>
    <property type="match status" value="1"/>
</dbReference>
<dbReference type="SMART" id="SM00233">
    <property type="entry name" value="PH"/>
    <property type="match status" value="1"/>
</dbReference>
<dbReference type="InterPro" id="IPR011993">
    <property type="entry name" value="PH-like_dom_sf"/>
</dbReference>
<protein>
    <recommendedName>
        <fullName evidence="3">PH domain-containing protein</fullName>
    </recommendedName>
</protein>
<reference evidence="4" key="1">
    <citation type="submission" date="2022-10" db="EMBL/GenBank/DDBJ databases">
        <title>Culturing micro-colonial fungi from biological soil crusts in the Mojave desert and describing Neophaeococcomyces mojavensis, and introducing the new genera and species Taxawa tesnikishii.</title>
        <authorList>
            <person name="Kurbessoian T."/>
            <person name="Stajich J.E."/>
        </authorList>
    </citation>
    <scope>NUCLEOTIDE SEQUENCE</scope>
    <source>
        <strain evidence="4">TK_41</strain>
    </source>
</reference>
<dbReference type="InterPro" id="IPR046869">
    <property type="entry name" value="SLM1/RGC1-like_PH"/>
</dbReference>
<feature type="compositionally biased region" description="Polar residues" evidence="2">
    <location>
        <begin position="435"/>
        <end position="461"/>
    </location>
</feature>
<dbReference type="InterPro" id="IPR027267">
    <property type="entry name" value="AH/BAR_dom_sf"/>
</dbReference>
<keyword evidence="5" id="KW-1185">Reference proteome</keyword>
<dbReference type="Proteomes" id="UP001172673">
    <property type="component" value="Unassembled WGS sequence"/>
</dbReference>
<dbReference type="CDD" id="cd13311">
    <property type="entry name" value="PH_Slm1"/>
    <property type="match status" value="1"/>
</dbReference>
<dbReference type="Gene3D" id="1.20.1270.60">
    <property type="entry name" value="Arfaptin homology (AH) domain/BAR domain"/>
    <property type="match status" value="1"/>
</dbReference>
<dbReference type="InterPro" id="IPR001849">
    <property type="entry name" value="PH_domain"/>
</dbReference>
<dbReference type="InterPro" id="IPR043453">
    <property type="entry name" value="Slm1_PH"/>
</dbReference>
<evidence type="ECO:0000313" key="4">
    <source>
        <dbReference type="EMBL" id="KAJ9614096.1"/>
    </source>
</evidence>
<evidence type="ECO:0000256" key="2">
    <source>
        <dbReference type="SAM" id="MobiDB-lite"/>
    </source>
</evidence>
<dbReference type="InterPro" id="IPR046868">
    <property type="entry name" value="BAR_4"/>
</dbReference>
<keyword evidence="1" id="KW-0597">Phosphoprotein</keyword>
<dbReference type="PANTHER" id="PTHR31941:SF1">
    <property type="entry name" value="CYTOSKELETAL SIGNALING PROTEIN SLM1"/>
    <property type="match status" value="1"/>
</dbReference>
<evidence type="ECO:0000313" key="5">
    <source>
        <dbReference type="Proteomes" id="UP001172673"/>
    </source>
</evidence>
<dbReference type="Pfam" id="PF20400">
    <property type="entry name" value="BAR_4"/>
    <property type="match status" value="1"/>
</dbReference>
<gene>
    <name evidence="4" type="ORF">H2200_002232</name>
</gene>
<dbReference type="Pfam" id="PF20399">
    <property type="entry name" value="PH_20"/>
    <property type="match status" value="1"/>
</dbReference>
<feature type="region of interest" description="Disordered" evidence="2">
    <location>
        <begin position="1"/>
        <end position="25"/>
    </location>
</feature>
<dbReference type="EMBL" id="JAPDRK010000003">
    <property type="protein sequence ID" value="KAJ9614096.1"/>
    <property type="molecule type" value="Genomic_DNA"/>
</dbReference>
<proteinExistence type="predicted"/>
<dbReference type="PANTHER" id="PTHR31941">
    <property type="entry name" value="CYTOSKELETAL SIGNALING PROTEIN SLM1"/>
    <property type="match status" value="1"/>
</dbReference>
<feature type="region of interest" description="Disordered" evidence="2">
    <location>
        <begin position="429"/>
        <end position="480"/>
    </location>
</feature>
<sequence length="480" mass="51760">MATPALPTRAKTTNDSDDDVVSAGDPSSTAGLLIERLQAWKHMCGNLEAYIGAVAKEHAGFAKEHEKIVMKPLSSPLREAHHFDSALGGVAGLFENLRSNTQNQISLYGETSKNLTGSVLPVLERLHSEIKNKTKEITSGAGKGSKAVDAARGHSQKHIELLGQQAAHFDTTVGGRVTANHDPYVLKRGVLHRLNKQLLEENNNRQDLISVQNSFSQFEAHVLQTIQTAINSYNQFMSGQADRQKAMFGDIAATTSNIPLDFEWNGFVKRNQNVLVNPNASSRSMNDVSFPNENHRSTKPLIEGTLERKSRGMGALKGYTGGHYVVTPAGFLHEYKDTDNFHKDPTPERSLYLPDSIIGAIDGNKFTIKGKDSSGSKIGQKMAITSDFQFKAHTDADARQWHSIIASFANSGGSAPTSPVESRNITPIATRIEEPQTQGVTPTSAKTPTSAQPLSGTSPPSATGAGSHFASGTVGDKKHS</sequence>
<evidence type="ECO:0000256" key="1">
    <source>
        <dbReference type="ARBA" id="ARBA00022553"/>
    </source>
</evidence>
<accession>A0AA38XJE3</accession>
<organism evidence="4 5">
    <name type="scientific">Cladophialophora chaetospira</name>
    <dbReference type="NCBI Taxonomy" id="386627"/>
    <lineage>
        <taxon>Eukaryota</taxon>
        <taxon>Fungi</taxon>
        <taxon>Dikarya</taxon>
        <taxon>Ascomycota</taxon>
        <taxon>Pezizomycotina</taxon>
        <taxon>Eurotiomycetes</taxon>
        <taxon>Chaetothyriomycetidae</taxon>
        <taxon>Chaetothyriales</taxon>
        <taxon>Herpotrichiellaceae</taxon>
        <taxon>Cladophialophora</taxon>
    </lineage>
</organism>